<keyword evidence="3" id="KW-1185">Reference proteome</keyword>
<dbReference type="GO" id="GO:0033186">
    <property type="term" value="C:CAF-1 complex"/>
    <property type="evidence" value="ECO:0007669"/>
    <property type="project" value="TreeGrafter"/>
</dbReference>
<evidence type="ECO:0000313" key="2">
    <source>
        <dbReference type="EMBL" id="KAF5182699.1"/>
    </source>
</evidence>
<name>A0A7J6VC72_THATH</name>
<proteinExistence type="predicted"/>
<feature type="coiled-coil region" evidence="1">
    <location>
        <begin position="27"/>
        <end position="54"/>
    </location>
</feature>
<dbReference type="Proteomes" id="UP000554482">
    <property type="component" value="Unassembled WGS sequence"/>
</dbReference>
<accession>A0A7J6VC72</accession>
<keyword evidence="1" id="KW-0175">Coiled coil</keyword>
<dbReference type="AlphaFoldDB" id="A0A7J6VC72"/>
<sequence length="181" mass="20717">MGDAMVIDVDGSKLMRKKVRKSKKRKLDSFLLENEDKETRINELKKELDGLFKYFKEVSCEKVQLEESSISSPCPLNSVIACLLEESKLPYSNLVEKIYDKVKDREGITLASVRASVLSVGERSMYGIANADANVLEDTSENCLWCWETRDLKHIPKAQRGFVNIRRTFRKKVHDRISAVS</sequence>
<dbReference type="PANTHER" id="PTHR15272">
    <property type="entry name" value="CHROMATIN ASSEMBLY FACTOR 1 SUBUNIT A CAF-1 SUBUNIT A"/>
    <property type="match status" value="1"/>
</dbReference>
<dbReference type="OrthoDB" id="784719at2759"/>
<dbReference type="GO" id="GO:0005634">
    <property type="term" value="C:nucleus"/>
    <property type="evidence" value="ECO:0007669"/>
    <property type="project" value="TreeGrafter"/>
</dbReference>
<evidence type="ECO:0000313" key="3">
    <source>
        <dbReference type="Proteomes" id="UP000554482"/>
    </source>
</evidence>
<comment type="caution">
    <text evidence="2">The sequence shown here is derived from an EMBL/GenBank/DDBJ whole genome shotgun (WGS) entry which is preliminary data.</text>
</comment>
<dbReference type="GO" id="GO:0006334">
    <property type="term" value="P:nucleosome assembly"/>
    <property type="evidence" value="ECO:0007669"/>
    <property type="project" value="TreeGrafter"/>
</dbReference>
<dbReference type="EMBL" id="JABWDY010034398">
    <property type="protein sequence ID" value="KAF5182699.1"/>
    <property type="molecule type" value="Genomic_DNA"/>
</dbReference>
<gene>
    <name evidence="2" type="ORF">FRX31_027715</name>
</gene>
<organism evidence="2 3">
    <name type="scientific">Thalictrum thalictroides</name>
    <name type="common">Rue-anemone</name>
    <name type="synonym">Anemone thalictroides</name>
    <dbReference type="NCBI Taxonomy" id="46969"/>
    <lineage>
        <taxon>Eukaryota</taxon>
        <taxon>Viridiplantae</taxon>
        <taxon>Streptophyta</taxon>
        <taxon>Embryophyta</taxon>
        <taxon>Tracheophyta</taxon>
        <taxon>Spermatophyta</taxon>
        <taxon>Magnoliopsida</taxon>
        <taxon>Ranunculales</taxon>
        <taxon>Ranunculaceae</taxon>
        <taxon>Thalictroideae</taxon>
        <taxon>Thalictrum</taxon>
    </lineage>
</organism>
<feature type="non-terminal residue" evidence="2">
    <location>
        <position position="1"/>
    </location>
</feature>
<protein>
    <submittedName>
        <fullName evidence="2">Chromatin assembly factor 1 subunit fas1</fullName>
    </submittedName>
</protein>
<dbReference type="PANTHER" id="PTHR15272:SF0">
    <property type="entry name" value="CHROMATIN ASSEMBLY FACTOR 1 SUBUNIT A"/>
    <property type="match status" value="1"/>
</dbReference>
<reference evidence="2 3" key="1">
    <citation type="submission" date="2020-06" db="EMBL/GenBank/DDBJ databases">
        <title>Transcriptomic and genomic resources for Thalictrum thalictroides and T. hernandezii: Facilitating candidate gene discovery in an emerging model plant lineage.</title>
        <authorList>
            <person name="Arias T."/>
            <person name="Riano-Pachon D.M."/>
            <person name="Di Stilio V.S."/>
        </authorList>
    </citation>
    <scope>NUCLEOTIDE SEQUENCE [LARGE SCALE GENOMIC DNA]</scope>
    <source>
        <strain evidence="3">cv. WT478/WT964</strain>
        <tissue evidence="2">Leaves</tissue>
    </source>
</reference>
<evidence type="ECO:0000256" key="1">
    <source>
        <dbReference type="SAM" id="Coils"/>
    </source>
</evidence>